<keyword evidence="5" id="KW-0862">Zinc</keyword>
<feature type="compositionally biased region" description="Gly residues" evidence="11">
    <location>
        <begin position="30"/>
        <end position="46"/>
    </location>
</feature>
<dbReference type="GO" id="GO:0000978">
    <property type="term" value="F:RNA polymerase II cis-regulatory region sequence-specific DNA binding"/>
    <property type="evidence" value="ECO:0007669"/>
    <property type="project" value="TreeGrafter"/>
</dbReference>
<comment type="subcellular location">
    <subcellularLocation>
        <location evidence="1 10">Nucleus</location>
    </subcellularLocation>
</comment>
<name>A0A835TNV2_9PASS</name>
<evidence type="ECO:0000313" key="15">
    <source>
        <dbReference type="Proteomes" id="UP000618051"/>
    </source>
</evidence>
<evidence type="ECO:0000256" key="4">
    <source>
        <dbReference type="ARBA" id="ARBA00022771"/>
    </source>
</evidence>
<dbReference type="PANTHER" id="PTHR45796">
    <property type="entry name" value="FORKHEAD BOX P, ISOFORM C"/>
    <property type="match status" value="1"/>
</dbReference>
<dbReference type="InterPro" id="IPR050998">
    <property type="entry name" value="FOXP"/>
</dbReference>
<keyword evidence="7 10" id="KW-0238">DNA-binding</keyword>
<feature type="DNA-binding region" description="Fork-head" evidence="10">
    <location>
        <begin position="520"/>
        <end position="593"/>
    </location>
</feature>
<dbReference type="PROSITE" id="PS00658">
    <property type="entry name" value="FORK_HEAD_2"/>
    <property type="match status" value="1"/>
</dbReference>
<evidence type="ECO:0000256" key="11">
    <source>
        <dbReference type="SAM" id="MobiDB-lite"/>
    </source>
</evidence>
<comment type="caution">
    <text evidence="13">The sequence shown here is derived from an EMBL/GenBank/DDBJ whole genome shotgun (WGS) entry which is preliminary data.</text>
</comment>
<feature type="compositionally biased region" description="Acidic residues" evidence="11">
    <location>
        <begin position="684"/>
        <end position="696"/>
    </location>
</feature>
<evidence type="ECO:0000256" key="8">
    <source>
        <dbReference type="ARBA" id="ARBA00023163"/>
    </source>
</evidence>
<reference evidence="14" key="3">
    <citation type="submission" date="2022-01" db="EMBL/GenBank/DDBJ databases">
        <authorList>
            <person name="Rubenstein D.R."/>
        </authorList>
    </citation>
    <scope>NUCLEOTIDE SEQUENCE</scope>
    <source>
        <strain evidence="14">SS15</strain>
        <tissue evidence="14">Liver</tissue>
    </source>
</reference>
<evidence type="ECO:0000259" key="12">
    <source>
        <dbReference type="PROSITE" id="PS50039"/>
    </source>
</evidence>
<feature type="region of interest" description="Disordered" evidence="11">
    <location>
        <begin position="249"/>
        <end position="295"/>
    </location>
</feature>
<sequence length="696" mass="76002">RVMMVESASETIRSTPSAQNGVSSLSNQPDGGGGGPGGGPGGGRDGAAGAEANGEMSPVELLHFQQQQALQVARQFLLQQATGLSSPSSNEGKQPAVQVPVSVAMMSPQMITPQQMQQILSPPQLQALLQQQQAIMLQQLQEYYKKQQEQLHLQLLTQQQAGKQQPKEPLGNKQLAFQQQLLQMQQLQQQHLLNLQRQGLVSLPPGQGTVPLQTLPQAVCPSDLQQLWKEVTAAQPVEDSIKQEGLDLTTNTSNSTSFSAAKVSPPISHHPLPNGQSTMHTPRRDRGGRGWDPSPTGLGGLGGFCPPHKRGLALFCCTHRGQGAVTVGSPMGAPMPGNAGASPSVPSEETPGSHPLYGHGECKWPGCETLCEDLGQFVKHLNTEHALDDRSTAQCRVQMQVVQQLEIQLAKESERLQAMMAHLHMRPSEPKPFSQPVSLNLVSSATLSKSTSDTFPDGLPHPPTSATAPITPLRQGPSVISSSTLHNVGPIRRRNSEKFCTPISSELAQNHEFYKNADVRPPFTYASLIRQAILETPDRQLTLNEIYNWFTRMFAYFRRNTATWKNAVRHNLSLHKCFVRVENVKGAVWTVDEHEYQKRRPPKMTGPTMINTSSASAMLHVGHDDVSSTVEQVNSNGSNSPRLSPQQYSHPVHVKEEPAEAEDDSRPVSLMATTNQNVTIPDDRDLEEELPVEDLS</sequence>
<evidence type="ECO:0000313" key="14">
    <source>
        <dbReference type="EMBL" id="KAI1230986.1"/>
    </source>
</evidence>
<dbReference type="Pfam" id="PF16159">
    <property type="entry name" value="FOXP-CC"/>
    <property type="match status" value="1"/>
</dbReference>
<feature type="compositionally biased region" description="Polar residues" evidence="11">
    <location>
        <begin position="627"/>
        <end position="649"/>
    </location>
</feature>
<dbReference type="GO" id="GO:0008270">
    <property type="term" value="F:zinc ion binding"/>
    <property type="evidence" value="ECO:0007669"/>
    <property type="project" value="UniProtKB-KW"/>
</dbReference>
<keyword evidence="2" id="KW-0678">Repressor</keyword>
<feature type="region of interest" description="Disordered" evidence="11">
    <location>
        <begin position="1"/>
        <end position="51"/>
    </location>
</feature>
<keyword evidence="8" id="KW-0804">Transcription</keyword>
<dbReference type="InterPro" id="IPR036388">
    <property type="entry name" value="WH-like_DNA-bd_sf"/>
</dbReference>
<dbReference type="FunFam" id="1.10.10.10:FF:000010">
    <property type="entry name" value="Forkhead box P2 isoform B"/>
    <property type="match status" value="1"/>
</dbReference>
<keyword evidence="6" id="KW-0805">Transcription regulation</keyword>
<feature type="domain" description="Fork-head" evidence="12">
    <location>
        <begin position="520"/>
        <end position="593"/>
    </location>
</feature>
<dbReference type="FunFam" id="1.20.5.340:FF:000005">
    <property type="entry name" value="Forkhead box P1, isoform CRA_f"/>
    <property type="match status" value="1"/>
</dbReference>
<reference evidence="14 15" key="2">
    <citation type="journal article" date="2021" name="J. Hered.">
        <title>Feather Gene Expression Elucidates the Developmental Basis of Plumage Iridescence in African Starlings.</title>
        <authorList>
            <person name="Rubenstein D.R."/>
            <person name="Corvelo A."/>
            <person name="MacManes M.D."/>
            <person name="Maia R."/>
            <person name="Narzisi G."/>
            <person name="Rousaki A."/>
            <person name="Vandenabeele P."/>
            <person name="Shawkey M.D."/>
            <person name="Solomon J."/>
        </authorList>
    </citation>
    <scope>NUCLEOTIDE SEQUENCE [LARGE SCALE GENOMIC DNA]</scope>
    <source>
        <strain evidence="14">SS15</strain>
    </source>
</reference>
<dbReference type="OrthoDB" id="5830876at2759"/>
<dbReference type="AlphaFoldDB" id="A0A835TNV2"/>
<keyword evidence="4" id="KW-0863">Zinc-finger</keyword>
<dbReference type="EMBL" id="JADDUC010000312">
    <property type="protein sequence ID" value="KAG0114347.1"/>
    <property type="molecule type" value="Genomic_DNA"/>
</dbReference>
<gene>
    <name evidence="14" type="ORF">IHE44_0008425</name>
    <name evidence="13" type="ORF">IHE44_008320</name>
</gene>
<evidence type="ECO:0000256" key="1">
    <source>
        <dbReference type="ARBA" id="ARBA00004123"/>
    </source>
</evidence>
<keyword evidence="15" id="KW-1185">Reference proteome</keyword>
<dbReference type="SUPFAM" id="SSF46785">
    <property type="entry name" value="Winged helix' DNA-binding domain"/>
    <property type="match status" value="1"/>
</dbReference>
<dbReference type="Pfam" id="PF00250">
    <property type="entry name" value="Forkhead"/>
    <property type="match status" value="1"/>
</dbReference>
<dbReference type="SMART" id="SM00339">
    <property type="entry name" value="FH"/>
    <property type="match status" value="1"/>
</dbReference>
<dbReference type="CDD" id="cd20067">
    <property type="entry name" value="FH_FOXP4"/>
    <property type="match status" value="1"/>
</dbReference>
<dbReference type="InterPro" id="IPR036390">
    <property type="entry name" value="WH_DNA-bd_sf"/>
</dbReference>
<keyword evidence="3" id="KW-0479">Metal-binding</keyword>
<feature type="compositionally biased region" description="Low complexity" evidence="11">
    <location>
        <begin position="249"/>
        <end position="259"/>
    </location>
</feature>
<dbReference type="InterPro" id="IPR030456">
    <property type="entry name" value="TF_fork_head_CS_2"/>
</dbReference>
<dbReference type="Gene3D" id="1.10.10.10">
    <property type="entry name" value="Winged helix-like DNA-binding domain superfamily/Winged helix DNA-binding domain"/>
    <property type="match status" value="1"/>
</dbReference>
<feature type="region of interest" description="Disordered" evidence="11">
    <location>
        <begin position="627"/>
        <end position="696"/>
    </location>
</feature>
<evidence type="ECO:0000256" key="7">
    <source>
        <dbReference type="ARBA" id="ARBA00023125"/>
    </source>
</evidence>
<dbReference type="PANTHER" id="PTHR45796:SF7">
    <property type="entry name" value="FORKHEAD BOX PROTEIN P4"/>
    <property type="match status" value="1"/>
</dbReference>
<proteinExistence type="predicted"/>
<evidence type="ECO:0000256" key="6">
    <source>
        <dbReference type="ARBA" id="ARBA00023015"/>
    </source>
</evidence>
<reference evidence="13" key="1">
    <citation type="submission" date="2020-10" db="EMBL/GenBank/DDBJ databases">
        <title>Feather gene expression reveals the developmental basis of iridescence in African starlings.</title>
        <authorList>
            <person name="Rubenstein D.R."/>
        </authorList>
    </citation>
    <scope>NUCLEOTIDE SEQUENCE</scope>
    <source>
        <strain evidence="13">SS15</strain>
        <tissue evidence="13">Liver</tissue>
    </source>
</reference>
<dbReference type="Gene3D" id="1.20.5.340">
    <property type="match status" value="1"/>
</dbReference>
<dbReference type="EMBL" id="JADDUC020000028">
    <property type="protein sequence ID" value="KAI1230986.1"/>
    <property type="molecule type" value="Genomic_DNA"/>
</dbReference>
<organism evidence="13">
    <name type="scientific">Lamprotornis superbus</name>
    <dbReference type="NCBI Taxonomy" id="245042"/>
    <lineage>
        <taxon>Eukaryota</taxon>
        <taxon>Metazoa</taxon>
        <taxon>Chordata</taxon>
        <taxon>Craniata</taxon>
        <taxon>Vertebrata</taxon>
        <taxon>Euteleostomi</taxon>
        <taxon>Archelosauria</taxon>
        <taxon>Archosauria</taxon>
        <taxon>Dinosauria</taxon>
        <taxon>Saurischia</taxon>
        <taxon>Theropoda</taxon>
        <taxon>Coelurosauria</taxon>
        <taxon>Aves</taxon>
        <taxon>Neognathae</taxon>
        <taxon>Neoaves</taxon>
        <taxon>Telluraves</taxon>
        <taxon>Australaves</taxon>
        <taxon>Passeriformes</taxon>
        <taxon>Sturnidae</taxon>
        <taxon>Lamprotornis</taxon>
    </lineage>
</organism>
<feature type="compositionally biased region" description="Polar residues" evidence="11">
    <location>
        <begin position="8"/>
        <end position="28"/>
    </location>
</feature>
<dbReference type="GO" id="GO:0001227">
    <property type="term" value="F:DNA-binding transcription repressor activity, RNA polymerase II-specific"/>
    <property type="evidence" value="ECO:0007669"/>
    <property type="project" value="TreeGrafter"/>
</dbReference>
<dbReference type="InterPro" id="IPR047414">
    <property type="entry name" value="FH_FOXP4"/>
</dbReference>
<feature type="non-terminal residue" evidence="13">
    <location>
        <position position="1"/>
    </location>
</feature>
<dbReference type="PRINTS" id="PR00053">
    <property type="entry name" value="FORKHEAD"/>
</dbReference>
<keyword evidence="9 10" id="KW-0539">Nucleus</keyword>
<accession>A0A835TNV2</accession>
<protein>
    <submittedName>
        <fullName evidence="13">Forkhead box protein P4</fullName>
    </submittedName>
</protein>
<dbReference type="InterPro" id="IPR001766">
    <property type="entry name" value="Fork_head_dom"/>
</dbReference>
<evidence type="ECO:0000256" key="3">
    <source>
        <dbReference type="ARBA" id="ARBA00022723"/>
    </source>
</evidence>
<dbReference type="PROSITE" id="PS50039">
    <property type="entry name" value="FORK_HEAD_3"/>
    <property type="match status" value="1"/>
</dbReference>
<evidence type="ECO:0000313" key="13">
    <source>
        <dbReference type="EMBL" id="KAG0114347.1"/>
    </source>
</evidence>
<evidence type="ECO:0000256" key="5">
    <source>
        <dbReference type="ARBA" id="ARBA00022833"/>
    </source>
</evidence>
<dbReference type="Proteomes" id="UP000618051">
    <property type="component" value="Unassembled WGS sequence"/>
</dbReference>
<evidence type="ECO:0000256" key="10">
    <source>
        <dbReference type="PROSITE-ProRule" id="PRU00089"/>
    </source>
</evidence>
<dbReference type="InterPro" id="IPR032354">
    <property type="entry name" value="FOXP-CC"/>
</dbReference>
<evidence type="ECO:0000256" key="2">
    <source>
        <dbReference type="ARBA" id="ARBA00022491"/>
    </source>
</evidence>
<evidence type="ECO:0000256" key="9">
    <source>
        <dbReference type="ARBA" id="ARBA00023242"/>
    </source>
</evidence>
<dbReference type="GO" id="GO:0005634">
    <property type="term" value="C:nucleus"/>
    <property type="evidence" value="ECO:0007669"/>
    <property type="project" value="UniProtKB-SubCell"/>
</dbReference>
<feature type="region of interest" description="Disordered" evidence="11">
    <location>
        <begin position="449"/>
        <end position="476"/>
    </location>
</feature>